<dbReference type="Proteomes" id="UP000435036">
    <property type="component" value="Unassembled WGS sequence"/>
</dbReference>
<sequence>MKKMFLTLLMLGFCFGLYAQHRYINVNEVGVLVYGTGSEEAGFTALTAHGFRYKAGIEFLGTTGAEKYQFDRVNTVWMLPISLGGNYVLKPAQRSSFFAGLQLGYGFAFLPKTESNWTASGGLKVNPQVGWRWKLGRRSLLQTAIGYQTQRVELKQKGAQQLQMDSYIPGFGSEVVAWERNVLMERLSLRLGFGF</sequence>
<dbReference type="OrthoDB" id="711271at2"/>
<proteinExistence type="predicted"/>
<comment type="caution">
    <text evidence="1">The sequence shown here is derived from an EMBL/GenBank/DDBJ whole genome shotgun (WGS) entry which is preliminary data.</text>
</comment>
<protein>
    <recommendedName>
        <fullName evidence="3">Outer membrane beta-barrel protein</fullName>
    </recommendedName>
</protein>
<dbReference type="RefSeq" id="WP_160368442.1">
    <property type="nucleotide sequence ID" value="NZ_WSQA01000004.1"/>
</dbReference>
<keyword evidence="2" id="KW-1185">Reference proteome</keyword>
<organism evidence="1 2">
    <name type="scientific">Sphingobacterium humi</name>
    <dbReference type="NCBI Taxonomy" id="1796905"/>
    <lineage>
        <taxon>Bacteria</taxon>
        <taxon>Pseudomonadati</taxon>
        <taxon>Bacteroidota</taxon>
        <taxon>Sphingobacteriia</taxon>
        <taxon>Sphingobacteriales</taxon>
        <taxon>Sphingobacteriaceae</taxon>
        <taxon>Sphingobacterium</taxon>
    </lineage>
</organism>
<reference evidence="1 2" key="1">
    <citation type="submission" date="2019-12" db="EMBL/GenBank/DDBJ databases">
        <authorList>
            <person name="Dong K."/>
        </authorList>
    </citation>
    <scope>NUCLEOTIDE SEQUENCE [LARGE SCALE GENOMIC DNA]</scope>
    <source>
        <strain evidence="1 2">JCM 31225</strain>
    </source>
</reference>
<evidence type="ECO:0008006" key="3">
    <source>
        <dbReference type="Google" id="ProtNLM"/>
    </source>
</evidence>
<evidence type="ECO:0000313" key="2">
    <source>
        <dbReference type="Proteomes" id="UP000435036"/>
    </source>
</evidence>
<accession>A0A6N8L0N6</accession>
<dbReference type="EMBL" id="WSQA01000004">
    <property type="protein sequence ID" value="MVZ61698.1"/>
    <property type="molecule type" value="Genomic_DNA"/>
</dbReference>
<dbReference type="AlphaFoldDB" id="A0A6N8L0N6"/>
<gene>
    <name evidence="1" type="ORF">GQF63_06670</name>
</gene>
<evidence type="ECO:0000313" key="1">
    <source>
        <dbReference type="EMBL" id="MVZ61698.1"/>
    </source>
</evidence>
<name>A0A6N8L0N6_9SPHI</name>